<keyword evidence="3" id="KW-1185">Reference proteome</keyword>
<gene>
    <name evidence="2" type="ORF">ACFO8M_21940</name>
</gene>
<evidence type="ECO:0000313" key="2">
    <source>
        <dbReference type="EMBL" id="MFC3495158.1"/>
    </source>
</evidence>
<dbReference type="EMBL" id="JBHRWO010000021">
    <property type="protein sequence ID" value="MFC3495158.1"/>
    <property type="molecule type" value="Genomic_DNA"/>
</dbReference>
<sequence length="101" mass="11115">MRLADPAPGPVRLFPAEAVHADAEQAGADRAAVEVGVEARDRDRIEVDVRQGFVIREIGEMRDLADFLLISQGHARSNDRACPWLRDSDSRYTPKKTSASA</sequence>
<evidence type="ECO:0000313" key="3">
    <source>
        <dbReference type="Proteomes" id="UP001595712"/>
    </source>
</evidence>
<evidence type="ECO:0000256" key="1">
    <source>
        <dbReference type="SAM" id="MobiDB-lite"/>
    </source>
</evidence>
<comment type="caution">
    <text evidence="2">The sequence shown here is derived from an EMBL/GenBank/DDBJ whole genome shotgun (WGS) entry which is preliminary data.</text>
</comment>
<feature type="region of interest" description="Disordered" evidence="1">
    <location>
        <begin position="79"/>
        <end position="101"/>
    </location>
</feature>
<protein>
    <submittedName>
        <fullName evidence="2">Uncharacterized protein</fullName>
    </submittedName>
</protein>
<dbReference type="RefSeq" id="WP_387979587.1">
    <property type="nucleotide sequence ID" value="NZ_JBHRWO010000021.1"/>
</dbReference>
<accession>A0ABV7Q697</accession>
<name>A0ABV7Q697_9ACTN</name>
<organism evidence="2 3">
    <name type="scientific">Glycomyces rhizosphaerae</name>
    <dbReference type="NCBI Taxonomy" id="2054422"/>
    <lineage>
        <taxon>Bacteria</taxon>
        <taxon>Bacillati</taxon>
        <taxon>Actinomycetota</taxon>
        <taxon>Actinomycetes</taxon>
        <taxon>Glycomycetales</taxon>
        <taxon>Glycomycetaceae</taxon>
        <taxon>Glycomyces</taxon>
    </lineage>
</organism>
<proteinExistence type="predicted"/>
<reference evidence="3" key="1">
    <citation type="journal article" date="2019" name="Int. J. Syst. Evol. Microbiol.">
        <title>The Global Catalogue of Microorganisms (GCM) 10K type strain sequencing project: providing services to taxonomists for standard genome sequencing and annotation.</title>
        <authorList>
            <consortium name="The Broad Institute Genomics Platform"/>
            <consortium name="The Broad Institute Genome Sequencing Center for Infectious Disease"/>
            <person name="Wu L."/>
            <person name="Ma J."/>
        </authorList>
    </citation>
    <scope>NUCLEOTIDE SEQUENCE [LARGE SCALE GENOMIC DNA]</scope>
    <source>
        <strain evidence="3">CGMCC 4.7396</strain>
    </source>
</reference>
<dbReference type="Proteomes" id="UP001595712">
    <property type="component" value="Unassembled WGS sequence"/>
</dbReference>